<feature type="domain" description="Beta-lactamase-related" evidence="2">
    <location>
        <begin position="42"/>
        <end position="340"/>
    </location>
</feature>
<evidence type="ECO:0000313" key="4">
    <source>
        <dbReference type="Proteomes" id="UP000216998"/>
    </source>
</evidence>
<evidence type="ECO:0000313" key="3">
    <source>
        <dbReference type="EMBL" id="OYQ37628.1"/>
    </source>
</evidence>
<evidence type="ECO:0000256" key="1">
    <source>
        <dbReference type="SAM" id="SignalP"/>
    </source>
</evidence>
<accession>A0A255Z832</accession>
<proteinExistence type="predicted"/>
<dbReference type="Gene3D" id="3.40.710.10">
    <property type="entry name" value="DD-peptidase/beta-lactamase superfamily"/>
    <property type="match status" value="1"/>
</dbReference>
<dbReference type="InterPro" id="IPR050789">
    <property type="entry name" value="Diverse_Enzym_Activities"/>
</dbReference>
<dbReference type="RefSeq" id="WP_094452812.1">
    <property type="nucleotide sequence ID" value="NZ_NOXU01000012.1"/>
</dbReference>
<dbReference type="InterPro" id="IPR001466">
    <property type="entry name" value="Beta-lactam-related"/>
</dbReference>
<dbReference type="AlphaFoldDB" id="A0A255Z832"/>
<feature type="signal peptide" evidence="1">
    <location>
        <begin position="1"/>
        <end position="25"/>
    </location>
</feature>
<organism evidence="3 4">
    <name type="scientific">Niveispirillum lacus</name>
    <dbReference type="NCBI Taxonomy" id="1981099"/>
    <lineage>
        <taxon>Bacteria</taxon>
        <taxon>Pseudomonadati</taxon>
        <taxon>Pseudomonadota</taxon>
        <taxon>Alphaproteobacteria</taxon>
        <taxon>Rhodospirillales</taxon>
        <taxon>Azospirillaceae</taxon>
        <taxon>Niveispirillum</taxon>
    </lineage>
</organism>
<dbReference type="SUPFAM" id="SSF56601">
    <property type="entry name" value="beta-lactamase/transpeptidase-like"/>
    <property type="match status" value="1"/>
</dbReference>
<dbReference type="Pfam" id="PF00144">
    <property type="entry name" value="Beta-lactamase"/>
    <property type="match status" value="1"/>
</dbReference>
<protein>
    <recommendedName>
        <fullName evidence="2">Beta-lactamase-related domain-containing protein</fullName>
    </recommendedName>
</protein>
<comment type="caution">
    <text evidence="3">The sequence shown here is derived from an EMBL/GenBank/DDBJ whole genome shotgun (WGS) entry which is preliminary data.</text>
</comment>
<dbReference type="Proteomes" id="UP000216998">
    <property type="component" value="Unassembled WGS sequence"/>
</dbReference>
<dbReference type="OrthoDB" id="5705574at2"/>
<evidence type="ECO:0000259" key="2">
    <source>
        <dbReference type="Pfam" id="PF00144"/>
    </source>
</evidence>
<keyword evidence="1" id="KW-0732">Signal</keyword>
<gene>
    <name evidence="3" type="ORF">CHU95_00965</name>
</gene>
<dbReference type="EMBL" id="NOXU01000012">
    <property type="protein sequence ID" value="OYQ37628.1"/>
    <property type="molecule type" value="Genomic_DNA"/>
</dbReference>
<dbReference type="InterPro" id="IPR012338">
    <property type="entry name" value="Beta-lactam/transpept-like"/>
</dbReference>
<keyword evidence="4" id="KW-1185">Reference proteome</keyword>
<dbReference type="PANTHER" id="PTHR43283">
    <property type="entry name" value="BETA-LACTAMASE-RELATED"/>
    <property type="match status" value="1"/>
</dbReference>
<name>A0A255Z832_9PROT</name>
<sequence length="350" mass="37256">MTSRRNFLAVCVTAPLLSLPPLWSAKGAGVDPTSPDLPVVTGLIQDAIRRHRLDGVAAIAHHRERVLYRGYFGDIGPNTVMPVASASKWVAGLVIMALVAQGKLRLDLTLEQAGMVTGGPAADITLAQLMSHTSALPSIGPLRQDWRYPTPAAAARGLPKMHLIGQPGQVFAYAGVSMEVAAALAEQVGGADWNSLFRQLIADPLGLSPACRWGEKWGVGGGLFATPDDYERLLLLVAAKGVTRQGLRLLPADLVMDMERDRIGTAVRKGQPKAAALMQGYGIGLWCETVLSDATCPVVSSAGAFGTLPRIDRGRDLTILLMVKSRLPKLLDDWRAIVQALTDAADAHTP</sequence>
<feature type="chain" id="PRO_5013259646" description="Beta-lactamase-related domain-containing protein" evidence="1">
    <location>
        <begin position="26"/>
        <end position="350"/>
    </location>
</feature>
<dbReference type="PANTHER" id="PTHR43283:SF3">
    <property type="entry name" value="BETA-LACTAMASE FAMILY PROTEIN (AFU_ORTHOLOGUE AFUA_5G07500)"/>
    <property type="match status" value="1"/>
</dbReference>
<reference evidence="3 4" key="1">
    <citation type="submission" date="2017-07" db="EMBL/GenBank/DDBJ databases">
        <title>Niveispirillum cyanobacteriorum sp. nov., isolated from cyanobacterial aggregates in a eutrophic lake.</title>
        <authorList>
            <person name="Cai H."/>
        </authorList>
    </citation>
    <scope>NUCLEOTIDE SEQUENCE [LARGE SCALE GENOMIC DNA]</scope>
    <source>
        <strain evidence="4">TH1-14</strain>
    </source>
</reference>